<evidence type="ECO:0000313" key="2">
    <source>
        <dbReference type="Proteomes" id="UP001209553"/>
    </source>
</evidence>
<dbReference type="EMBL" id="JAOPKZ010000002">
    <property type="protein sequence ID" value="MCU5745428.1"/>
    <property type="molecule type" value="Genomic_DNA"/>
</dbReference>
<dbReference type="Proteomes" id="UP001209553">
    <property type="component" value="Unassembled WGS sequence"/>
</dbReference>
<keyword evidence="2" id="KW-1185">Reference proteome</keyword>
<gene>
    <name evidence="1" type="ORF">N9R04_01665</name>
</gene>
<accession>A0ABT2QN76</accession>
<evidence type="ECO:0000313" key="1">
    <source>
        <dbReference type="EMBL" id="MCU5745428.1"/>
    </source>
</evidence>
<organism evidence="1 2">
    <name type="scientific">Staphylococcus marylandisciuri</name>
    <dbReference type="NCBI Taxonomy" id="2981529"/>
    <lineage>
        <taxon>Bacteria</taxon>
        <taxon>Bacillati</taxon>
        <taxon>Bacillota</taxon>
        <taxon>Bacilli</taxon>
        <taxon>Bacillales</taxon>
        <taxon>Staphylococcaceae</taxon>
        <taxon>Staphylococcus</taxon>
    </lineage>
</organism>
<proteinExistence type="predicted"/>
<name>A0ABT2QN76_9STAP</name>
<reference evidence="1 2" key="1">
    <citation type="journal article" date="2023" name="Int. J. Syst. Evol. Microbiol.">
        <title>Streptococcus sciuri sp. nov., Staphylococcus marylandisciuri sp. nov. and Staphylococcus americanisciuri sp. nov., isolated from faeces of eastern grey squirrel (Sciurus carolinensis).</title>
        <authorList>
            <person name="Volokhov D.V."/>
            <person name="Zagorodnyaya T.A."/>
            <person name="Furtak V.A."/>
            <person name="Nattanmai G."/>
            <person name="Randall L."/>
            <person name="Jose S."/>
            <person name="Gao Y."/>
            <person name="Eisenberg T."/>
            <person name="Delmonte P."/>
            <person name="Blom J."/>
            <person name="Mitchell K.K."/>
        </authorList>
    </citation>
    <scope>NUCLEOTIDE SEQUENCE [LARGE SCALE GENOMIC DNA]</scope>
    <source>
        <strain evidence="1 2">SQ8-PEA</strain>
    </source>
</reference>
<sequence length="216" mass="26193">MSFNLITFPKQSEIIVDHNNVKQTKLAILAYIVEQFCQEKRAIRELMPLYRKFVHHYMLSRTTYHIQSSYLITLVKSLPNLVESNRCQIRYYPFVQYDWYTFYHKLKLTDWQDKHISTEIIYNNRLNLMRDYDIRNKNELHNILKRTRHLSCEVPIHFERRPHLIIGEGNLREQVVTLYRELHPTTRSHFGEVYNELYGVASHTLQFNYLKGLPFQ</sequence>
<dbReference type="RefSeq" id="WP_262854229.1">
    <property type="nucleotide sequence ID" value="NZ_JAOPKZ010000002.1"/>
</dbReference>
<comment type="caution">
    <text evidence="1">The sequence shown here is derived from an EMBL/GenBank/DDBJ whole genome shotgun (WGS) entry which is preliminary data.</text>
</comment>
<protein>
    <submittedName>
        <fullName evidence="1">Uncharacterized protein</fullName>
    </submittedName>
</protein>